<sequence length="37" mass="4423">MGRILFQLVAHKKTPQSLPYQLRLHFLHEHHSFISVL</sequence>
<proteinExistence type="predicted"/>
<dbReference type="AlphaFoldDB" id="Q738Q5"/>
<name>Q738Q5_BACC1</name>
<dbReference type="KEGG" id="bca:BCE_2339"/>
<reference evidence="1 2" key="1">
    <citation type="journal article" date="2004" name="Nucleic Acids Res.">
        <title>The genome sequence of Bacillus cereus ATCC 10987 reveals metabolic adaptations and a large plasmid related to Bacillus anthracis pXO1.</title>
        <authorList>
            <person name="Rasko D.A."/>
            <person name="Ravel J."/>
            <person name="Okstad O.A."/>
            <person name="Helgason E."/>
            <person name="Cer R.Z."/>
            <person name="Jiang L."/>
            <person name="Shores K.A."/>
            <person name="Fouts D.E."/>
            <person name="Tourasse N.J."/>
            <person name="Angiuoli S.V."/>
            <person name="Kolonay J."/>
            <person name="Nelson W.C."/>
            <person name="Kolsto A.-B."/>
            <person name="Fraser C.M."/>
            <person name="Read T.D."/>
        </authorList>
    </citation>
    <scope>NUCLEOTIDE SEQUENCE [LARGE SCALE GENOMIC DNA]</scope>
    <source>
        <strain evidence="2">ATCC 10987 / NRS 248</strain>
    </source>
</reference>
<evidence type="ECO:0000313" key="2">
    <source>
        <dbReference type="Proteomes" id="UP000002527"/>
    </source>
</evidence>
<dbReference type="Proteomes" id="UP000002527">
    <property type="component" value="Chromosome"/>
</dbReference>
<evidence type="ECO:0000313" key="1">
    <source>
        <dbReference type="EMBL" id="AAS41257.1"/>
    </source>
</evidence>
<organism evidence="1 2">
    <name type="scientific">Bacillus cereus (strain ATCC 10987 / NRS 248)</name>
    <dbReference type="NCBI Taxonomy" id="222523"/>
    <lineage>
        <taxon>Bacteria</taxon>
        <taxon>Bacillati</taxon>
        <taxon>Bacillota</taxon>
        <taxon>Bacilli</taxon>
        <taxon>Bacillales</taxon>
        <taxon>Bacillaceae</taxon>
        <taxon>Bacillus</taxon>
        <taxon>Bacillus cereus group</taxon>
    </lineage>
</organism>
<gene>
    <name evidence="1" type="ordered locus">BCE_2339</name>
</gene>
<accession>Q738Q5</accession>
<dbReference type="EMBL" id="AE017194">
    <property type="protein sequence ID" value="AAS41257.1"/>
    <property type="molecule type" value="Genomic_DNA"/>
</dbReference>
<protein>
    <submittedName>
        <fullName evidence="1">Uncharacterized protein</fullName>
    </submittedName>
</protein>
<dbReference type="HOGENOM" id="CLU_3339591_0_0_9"/>